<comment type="caution">
    <text evidence="1">The sequence shown here is derived from an EMBL/GenBank/DDBJ whole genome shotgun (WGS) entry which is preliminary data.</text>
</comment>
<protein>
    <submittedName>
        <fullName evidence="1">4207_t:CDS:1</fullName>
    </submittedName>
</protein>
<dbReference type="Proteomes" id="UP000789572">
    <property type="component" value="Unassembled WGS sequence"/>
</dbReference>
<evidence type="ECO:0000313" key="2">
    <source>
        <dbReference type="Proteomes" id="UP000789572"/>
    </source>
</evidence>
<accession>A0A9N9FDK5</accession>
<dbReference type="EMBL" id="CAJVPJ010000471">
    <property type="protein sequence ID" value="CAG8528378.1"/>
    <property type="molecule type" value="Genomic_DNA"/>
</dbReference>
<proteinExistence type="predicted"/>
<sequence length="163" mass="18524">DSKELLLSVHRIRVRRLVTSEVLAVDGVFVSGHNLKDDGISTATGESMSSRTEGRLYRTGELNDFAEDSEIGRSSSFHRIVVQEFKDGVPALSMRTLKHNSLVRVLSTYEQLICYNNAFRQDWRPSLEKTAHNKPIGLVCKEVRNTFTKDQAVYTIYQTTRES</sequence>
<keyword evidence="2" id="KW-1185">Reference proteome</keyword>
<reference evidence="1" key="1">
    <citation type="submission" date="2021-06" db="EMBL/GenBank/DDBJ databases">
        <authorList>
            <person name="Kallberg Y."/>
            <person name="Tangrot J."/>
            <person name="Rosling A."/>
        </authorList>
    </citation>
    <scope>NUCLEOTIDE SEQUENCE</scope>
    <source>
        <strain evidence="1">IA702</strain>
    </source>
</reference>
<name>A0A9N9FDK5_9GLOM</name>
<gene>
    <name evidence="1" type="ORF">POCULU_LOCUS3932</name>
</gene>
<dbReference type="AlphaFoldDB" id="A0A9N9FDK5"/>
<feature type="non-terminal residue" evidence="1">
    <location>
        <position position="163"/>
    </location>
</feature>
<evidence type="ECO:0000313" key="1">
    <source>
        <dbReference type="EMBL" id="CAG8528378.1"/>
    </source>
</evidence>
<organism evidence="1 2">
    <name type="scientific">Paraglomus occultum</name>
    <dbReference type="NCBI Taxonomy" id="144539"/>
    <lineage>
        <taxon>Eukaryota</taxon>
        <taxon>Fungi</taxon>
        <taxon>Fungi incertae sedis</taxon>
        <taxon>Mucoromycota</taxon>
        <taxon>Glomeromycotina</taxon>
        <taxon>Glomeromycetes</taxon>
        <taxon>Paraglomerales</taxon>
        <taxon>Paraglomeraceae</taxon>
        <taxon>Paraglomus</taxon>
    </lineage>
</organism>